<evidence type="ECO:0000313" key="3">
    <source>
        <dbReference type="EMBL" id="KAG9242890.1"/>
    </source>
</evidence>
<reference evidence="3" key="1">
    <citation type="journal article" date="2021" name="IMA Fungus">
        <title>Genomic characterization of three marine fungi, including Emericellopsis atlantica sp. nov. with signatures of a generalist lifestyle and marine biomass degradation.</title>
        <authorList>
            <person name="Hagestad O.C."/>
            <person name="Hou L."/>
            <person name="Andersen J.H."/>
            <person name="Hansen E.H."/>
            <person name="Altermark B."/>
            <person name="Li C."/>
            <person name="Kuhnert E."/>
            <person name="Cox R.J."/>
            <person name="Crous P.W."/>
            <person name="Spatafora J.W."/>
            <person name="Lail K."/>
            <person name="Amirebrahimi M."/>
            <person name="Lipzen A."/>
            <person name="Pangilinan J."/>
            <person name="Andreopoulos W."/>
            <person name="Hayes R.D."/>
            <person name="Ng V."/>
            <person name="Grigoriev I.V."/>
            <person name="Jackson S.A."/>
            <person name="Sutton T.D.S."/>
            <person name="Dobson A.D.W."/>
            <person name="Rama T."/>
        </authorList>
    </citation>
    <scope>NUCLEOTIDE SEQUENCE</scope>
    <source>
        <strain evidence="3">TRa3180A</strain>
    </source>
</reference>
<name>A0A9P7Z036_9HELO</name>
<feature type="non-terminal residue" evidence="3">
    <location>
        <position position="273"/>
    </location>
</feature>
<evidence type="ECO:0000256" key="2">
    <source>
        <dbReference type="SAM" id="MobiDB-lite"/>
    </source>
</evidence>
<organism evidence="3 4">
    <name type="scientific">Calycina marina</name>
    <dbReference type="NCBI Taxonomy" id="1763456"/>
    <lineage>
        <taxon>Eukaryota</taxon>
        <taxon>Fungi</taxon>
        <taxon>Dikarya</taxon>
        <taxon>Ascomycota</taxon>
        <taxon>Pezizomycotina</taxon>
        <taxon>Leotiomycetes</taxon>
        <taxon>Helotiales</taxon>
        <taxon>Pezizellaceae</taxon>
        <taxon>Calycina</taxon>
    </lineage>
</organism>
<sequence length="273" mass="29774">MDRVVEDSGATRQSRRERILTTKALEQEMMKHGGNAADGNRFATLSQRSSEARNWDESDEDNTDNVIEVRPGTPDAPRPGRTRRRPRTPTRAVAKGSAKTRKGECDVLSMILSVVEELKSSNEELKAELAEMISGANPLSGSGASTGQSPQPSYASVLTRSINPPSSASQPTASLASNMTSTLYCTIDVSGVGEEKRSKAQPGVVRKAIEEEIRTVDGHANWRCAAVIRDARNMERIKIACRDEAELQRVKEAAQKTVLAGARVLRDQLYPVK</sequence>
<dbReference type="OrthoDB" id="3573251at2759"/>
<protein>
    <submittedName>
        <fullName evidence="3">Uncharacterized protein</fullName>
    </submittedName>
</protein>
<evidence type="ECO:0000256" key="1">
    <source>
        <dbReference type="SAM" id="Coils"/>
    </source>
</evidence>
<keyword evidence="4" id="KW-1185">Reference proteome</keyword>
<comment type="caution">
    <text evidence="3">The sequence shown here is derived from an EMBL/GenBank/DDBJ whole genome shotgun (WGS) entry which is preliminary data.</text>
</comment>
<dbReference type="EMBL" id="MU254025">
    <property type="protein sequence ID" value="KAG9242890.1"/>
    <property type="molecule type" value="Genomic_DNA"/>
</dbReference>
<dbReference type="AlphaFoldDB" id="A0A9P7Z036"/>
<feature type="coiled-coil region" evidence="1">
    <location>
        <begin position="108"/>
        <end position="135"/>
    </location>
</feature>
<accession>A0A9P7Z036</accession>
<keyword evidence="1" id="KW-0175">Coiled coil</keyword>
<dbReference type="Proteomes" id="UP000887226">
    <property type="component" value="Unassembled WGS sequence"/>
</dbReference>
<evidence type="ECO:0000313" key="4">
    <source>
        <dbReference type="Proteomes" id="UP000887226"/>
    </source>
</evidence>
<gene>
    <name evidence="3" type="ORF">BJ878DRAFT_543821</name>
</gene>
<feature type="region of interest" description="Disordered" evidence="2">
    <location>
        <begin position="30"/>
        <end position="100"/>
    </location>
</feature>
<proteinExistence type="predicted"/>